<dbReference type="EMBL" id="CAACVJ010000070">
    <property type="protein sequence ID" value="VEP12721.1"/>
    <property type="molecule type" value="Genomic_DNA"/>
</dbReference>
<evidence type="ECO:0000313" key="6">
    <source>
        <dbReference type="Proteomes" id="UP000320055"/>
    </source>
</evidence>
<dbReference type="Proteomes" id="UP000320055">
    <property type="component" value="Unassembled WGS sequence"/>
</dbReference>
<evidence type="ECO:0000259" key="4">
    <source>
        <dbReference type="Pfam" id="PF04101"/>
    </source>
</evidence>
<dbReference type="GO" id="GO:1901137">
    <property type="term" value="P:carbohydrate derivative biosynthetic process"/>
    <property type="evidence" value="ECO:0007669"/>
    <property type="project" value="UniProtKB-ARBA"/>
</dbReference>
<sequence length="280" mass="31762">MLKGIIEAYRIVRQEKPKIVFSKGGFVSVPVVFGSRLNNVPIITHESDLTPGLANRINMNFAQKICTTFPDTLQYLPTNKGEFIGAIVRPELKQGNSERGRVFCQFDSTKPVILVAGGSLGSLYINKTVRSLLDPLLEKFQIIHICGKGNIDRDLECKGYQQFEYVSNELPDLMSLSDLVISRAGANFIFEFLSLKKPMILIPLSKKSSRGDQIENANAFKKQGFAEIIFEENLTKDRLLNSIRTLFSNRKEYANNMENWYSDRSLSKLFNLITQFSQYP</sequence>
<accession>A0A563VMS7</accession>
<dbReference type="PANTHER" id="PTHR21015">
    <property type="entry name" value="UDP-N-ACETYLGLUCOSAMINE--N-ACETYLMURAMYL-(PENTAPEPTIDE) PYROPHOSPHORYL-UNDECAPRENOL N-ACETYLGLUCOSAMINE TRANSFERASE 1"/>
    <property type="match status" value="1"/>
</dbReference>
<keyword evidence="2 5" id="KW-0808">Transferase</keyword>
<dbReference type="GO" id="GO:0005975">
    <property type="term" value="P:carbohydrate metabolic process"/>
    <property type="evidence" value="ECO:0007669"/>
    <property type="project" value="InterPro"/>
</dbReference>
<evidence type="ECO:0000256" key="1">
    <source>
        <dbReference type="ARBA" id="ARBA00022676"/>
    </source>
</evidence>
<organism evidence="5 6">
    <name type="scientific">Hyella patelloides LEGE 07179</name>
    <dbReference type="NCBI Taxonomy" id="945734"/>
    <lineage>
        <taxon>Bacteria</taxon>
        <taxon>Bacillati</taxon>
        <taxon>Cyanobacteriota</taxon>
        <taxon>Cyanophyceae</taxon>
        <taxon>Pleurocapsales</taxon>
        <taxon>Hyellaceae</taxon>
        <taxon>Hyella</taxon>
    </lineage>
</organism>
<evidence type="ECO:0000259" key="3">
    <source>
        <dbReference type="Pfam" id="PF03033"/>
    </source>
</evidence>
<dbReference type="GO" id="GO:0016758">
    <property type="term" value="F:hexosyltransferase activity"/>
    <property type="evidence" value="ECO:0007669"/>
    <property type="project" value="InterPro"/>
</dbReference>
<evidence type="ECO:0000256" key="2">
    <source>
        <dbReference type="ARBA" id="ARBA00022679"/>
    </source>
</evidence>
<keyword evidence="1 5" id="KW-0328">Glycosyltransferase</keyword>
<dbReference type="EC" id="2.4.1.227" evidence="5"/>
<gene>
    <name evidence="5" type="ORF">H1P_1610001</name>
</gene>
<dbReference type="InterPro" id="IPR007235">
    <property type="entry name" value="Glyco_trans_28_C"/>
</dbReference>
<evidence type="ECO:0000313" key="5">
    <source>
        <dbReference type="EMBL" id="VEP12721.1"/>
    </source>
</evidence>
<dbReference type="PANTHER" id="PTHR21015:SF27">
    <property type="entry name" value="UDP-N-ACETYLGLUCOSAMINE--N-ACETYLMURAMYL-(PENTAPEPTIDE) PYROPHOSPHORYL-UNDECAPRENOL N-ACETYLGLUCOSAMINE TRANSFERASE"/>
    <property type="match status" value="1"/>
</dbReference>
<dbReference type="Gene3D" id="3.40.50.2000">
    <property type="entry name" value="Glycogen Phosphorylase B"/>
    <property type="match status" value="2"/>
</dbReference>
<protein>
    <submittedName>
        <fullName evidence="5">UDP-N-acetylglucosamine--N-acetylmuramyl-(Pentapeptide) pyrophosphoryl-undecaprenol N-acetylglucosamine transferase</fullName>
        <ecNumber evidence="5">2.4.1.227</ecNumber>
    </submittedName>
</protein>
<dbReference type="Pfam" id="PF03033">
    <property type="entry name" value="Glyco_transf_28"/>
    <property type="match status" value="1"/>
</dbReference>
<feature type="domain" description="Glycosyl transferase family 28 C-terminal" evidence="4">
    <location>
        <begin position="112"/>
        <end position="259"/>
    </location>
</feature>
<dbReference type="InterPro" id="IPR004276">
    <property type="entry name" value="GlycoTrans_28_N"/>
</dbReference>
<name>A0A563VMS7_9CYAN</name>
<dbReference type="CDD" id="cd03785">
    <property type="entry name" value="GT28_MurG"/>
    <property type="match status" value="1"/>
</dbReference>
<dbReference type="SUPFAM" id="SSF53756">
    <property type="entry name" value="UDP-Glycosyltransferase/glycogen phosphorylase"/>
    <property type="match status" value="1"/>
</dbReference>
<dbReference type="AlphaFoldDB" id="A0A563VMS7"/>
<reference evidence="5 6" key="1">
    <citation type="submission" date="2019-01" db="EMBL/GenBank/DDBJ databases">
        <authorList>
            <person name="Brito A."/>
        </authorList>
    </citation>
    <scope>NUCLEOTIDE SEQUENCE [LARGE SCALE GENOMIC DNA]</scope>
    <source>
        <strain evidence="5">1</strain>
    </source>
</reference>
<proteinExistence type="predicted"/>
<keyword evidence="6" id="KW-1185">Reference proteome</keyword>
<dbReference type="Pfam" id="PF04101">
    <property type="entry name" value="Glyco_tran_28_C"/>
    <property type="match status" value="1"/>
</dbReference>
<feature type="domain" description="Glycosyltransferase family 28 N-terminal" evidence="3">
    <location>
        <begin position="2"/>
        <end position="66"/>
    </location>
</feature>
<dbReference type="NCBIfam" id="NF009102">
    <property type="entry name" value="PRK12446.1"/>
    <property type="match status" value="1"/>
</dbReference>